<evidence type="ECO:0000313" key="1">
    <source>
        <dbReference type="EMBL" id="MCF4099936.1"/>
    </source>
</evidence>
<accession>A0ABS9EAL7</accession>
<organism evidence="1 2">
    <name type="scientific">Maritalea mediterranea</name>
    <dbReference type="NCBI Taxonomy" id="2909667"/>
    <lineage>
        <taxon>Bacteria</taxon>
        <taxon>Pseudomonadati</taxon>
        <taxon>Pseudomonadota</taxon>
        <taxon>Alphaproteobacteria</taxon>
        <taxon>Hyphomicrobiales</taxon>
        <taxon>Devosiaceae</taxon>
        <taxon>Maritalea</taxon>
    </lineage>
</organism>
<sequence length="55" mass="6050">MPSRQQHDPSAHISPKWVAQAIAYLCGPAGYDYLRQDFSLKTDEGRTALGMSPAD</sequence>
<evidence type="ECO:0000313" key="2">
    <source>
        <dbReference type="Proteomes" id="UP001201217"/>
    </source>
</evidence>
<gene>
    <name evidence="1" type="ORF">L1I42_15675</name>
</gene>
<proteinExistence type="predicted"/>
<comment type="caution">
    <text evidence="1">The sequence shown here is derived from an EMBL/GenBank/DDBJ whole genome shotgun (WGS) entry which is preliminary data.</text>
</comment>
<dbReference type="Proteomes" id="UP001201217">
    <property type="component" value="Unassembled WGS sequence"/>
</dbReference>
<protein>
    <submittedName>
        <fullName evidence="1">Uncharacterized protein</fullName>
    </submittedName>
</protein>
<dbReference type="EMBL" id="JAKGTI010000005">
    <property type="protein sequence ID" value="MCF4099936.1"/>
    <property type="molecule type" value="Genomic_DNA"/>
</dbReference>
<keyword evidence="2" id="KW-1185">Reference proteome</keyword>
<dbReference type="RefSeq" id="WP_236115687.1">
    <property type="nucleotide sequence ID" value="NZ_JAKGTI010000005.1"/>
</dbReference>
<name>A0ABS9EAL7_9HYPH</name>
<reference evidence="1 2" key="1">
    <citation type="submission" date="2022-01" db="EMBL/GenBank/DDBJ databases">
        <title>Maritalea mediterranea sp. nov., isolated from marine plastic residues from the Malva-rosa beach (Valencia, Spain).</title>
        <authorList>
            <person name="Vidal-Verdu A."/>
            <person name="Molina-Menor E."/>
            <person name="Pascual J."/>
            <person name="Pereto J."/>
            <person name="Porcar M."/>
        </authorList>
    </citation>
    <scope>NUCLEOTIDE SEQUENCE [LARGE SCALE GENOMIC DNA]</scope>
    <source>
        <strain evidence="1 2">P4.10X</strain>
    </source>
</reference>